<keyword evidence="1" id="KW-0812">Transmembrane</keyword>
<keyword evidence="1" id="KW-1133">Transmembrane helix</keyword>
<organism evidence="2">
    <name type="scientific">plant metagenome</name>
    <dbReference type="NCBI Taxonomy" id="1297885"/>
    <lineage>
        <taxon>unclassified sequences</taxon>
        <taxon>metagenomes</taxon>
        <taxon>organismal metagenomes</taxon>
    </lineage>
</organism>
<dbReference type="EMBL" id="CAADIH010000042">
    <property type="protein sequence ID" value="VFR52227.1"/>
    <property type="molecule type" value="Genomic_DNA"/>
</dbReference>
<protein>
    <submittedName>
        <fullName evidence="2">FIGfam005179</fullName>
    </submittedName>
</protein>
<proteinExistence type="predicted"/>
<sequence length="266" mass="28891">MQALSLPVSAGWYWVRAGYALFASQPMPWFTWAMCISLFLMLASFTPPIGPIFFVGLMPTVTVMTLSAARFAESGQKLLPAMWTHPLKRPGVFKRLSGIGALYVGLSLLAGLIAFVPFLGELTTAMEAVVAADGNAVAEVTLLLDAMRTPLIIFAVLYVLVATLFWFTPPLVALNDVPLRQALFFSLLACWRNKWAFAIYGIVWGGVFLAIDLLGTLLAGIGLSSQLVGMLQVPLNIILGAVLYCSFYANYTTVFGIERAQAQDPL</sequence>
<gene>
    <name evidence="2" type="ORF">BER2_1993</name>
</gene>
<evidence type="ECO:0000256" key="1">
    <source>
        <dbReference type="SAM" id="Phobius"/>
    </source>
</evidence>
<feature type="transmembrane region" description="Helical" evidence="1">
    <location>
        <begin position="52"/>
        <end position="72"/>
    </location>
</feature>
<feature type="transmembrane region" description="Helical" evidence="1">
    <location>
        <begin position="151"/>
        <end position="174"/>
    </location>
</feature>
<dbReference type="InterPro" id="IPR047798">
    <property type="entry name" value="BPSS1780-like"/>
</dbReference>
<keyword evidence="1" id="KW-0472">Membrane</keyword>
<feature type="transmembrane region" description="Helical" evidence="1">
    <location>
        <begin position="233"/>
        <end position="251"/>
    </location>
</feature>
<accession>A0A484RRY6</accession>
<dbReference type="AlphaFoldDB" id="A0A484RRY6"/>
<feature type="transmembrane region" description="Helical" evidence="1">
    <location>
        <begin position="195"/>
        <end position="221"/>
    </location>
</feature>
<reference evidence="2" key="1">
    <citation type="submission" date="2019-03" db="EMBL/GenBank/DDBJ databases">
        <authorList>
            <person name="Danneels B."/>
        </authorList>
    </citation>
    <scope>NUCLEOTIDE SEQUENCE</scope>
</reference>
<dbReference type="NCBIfam" id="NF041043">
    <property type="entry name" value="BPSS1780_fam"/>
    <property type="match status" value="1"/>
</dbReference>
<evidence type="ECO:0000313" key="2">
    <source>
        <dbReference type="EMBL" id="VFR52227.1"/>
    </source>
</evidence>
<feature type="transmembrane region" description="Helical" evidence="1">
    <location>
        <begin position="92"/>
        <end position="116"/>
    </location>
</feature>
<name>A0A484RRY6_9ZZZZ</name>